<reference evidence="1 2" key="1">
    <citation type="journal article" date="2016" name="Sci. Rep.">
        <title>Metabolic traits of an uncultured archaeal lineage -MSBL1- from brine pools of the Red Sea.</title>
        <authorList>
            <person name="Mwirichia R."/>
            <person name="Alam I."/>
            <person name="Rashid M."/>
            <person name="Vinu M."/>
            <person name="Ba-Alawi W."/>
            <person name="Anthony Kamau A."/>
            <person name="Kamanda Ngugi D."/>
            <person name="Goker M."/>
            <person name="Klenk H.P."/>
            <person name="Bajic V."/>
            <person name="Stingl U."/>
        </authorList>
    </citation>
    <scope>NUCLEOTIDE SEQUENCE [LARGE SCALE GENOMIC DNA]</scope>
    <source>
        <strain evidence="1">SCGC-AAA382A20</strain>
    </source>
</reference>
<dbReference type="AlphaFoldDB" id="A0A133VMT7"/>
<gene>
    <name evidence="1" type="ORF">AKJ51_00175</name>
</gene>
<protein>
    <submittedName>
        <fullName evidence="1">Uncharacterized protein</fullName>
    </submittedName>
</protein>
<accession>A0A133VMT7</accession>
<proteinExistence type="predicted"/>
<dbReference type="EMBL" id="LHYE01000001">
    <property type="protein sequence ID" value="KXB07762.1"/>
    <property type="molecule type" value="Genomic_DNA"/>
</dbReference>
<name>A0A133VMT7_9EURY</name>
<dbReference type="Proteomes" id="UP000070263">
    <property type="component" value="Unassembled WGS sequence"/>
</dbReference>
<evidence type="ECO:0000313" key="1">
    <source>
        <dbReference type="EMBL" id="KXB07762.1"/>
    </source>
</evidence>
<keyword evidence="2" id="KW-1185">Reference proteome</keyword>
<evidence type="ECO:0000313" key="2">
    <source>
        <dbReference type="Proteomes" id="UP000070263"/>
    </source>
</evidence>
<organism evidence="1 2">
    <name type="scientific">candidate division MSBL1 archaeon SCGC-AAA382A20</name>
    <dbReference type="NCBI Taxonomy" id="1698280"/>
    <lineage>
        <taxon>Archaea</taxon>
        <taxon>Methanobacteriati</taxon>
        <taxon>Methanobacteriota</taxon>
        <taxon>candidate division MSBL1</taxon>
    </lineage>
</organism>
<sequence length="90" mass="10235">MPKIVKLKDVEIKIPQETLKTLNQYGYEPEEAIGKHLKTKIEKNTAKLRRNKCPKCGKPTKRTLTRSQVKAVNHGDKTLEELGVCTCEES</sequence>
<comment type="caution">
    <text evidence="1">The sequence shown here is derived from an EMBL/GenBank/DDBJ whole genome shotgun (WGS) entry which is preliminary data.</text>
</comment>